<feature type="transmembrane region" description="Helical" evidence="1">
    <location>
        <begin position="6"/>
        <end position="24"/>
    </location>
</feature>
<dbReference type="SMART" id="SM00267">
    <property type="entry name" value="GGDEF"/>
    <property type="match status" value="1"/>
</dbReference>
<sequence>MNLSFSAWRLILSYIVIASSWVFFSDGLLSALQLSPAETELAQRLKGHGFVLVTALLLYIVLRAHQRQYCIAGEAVKRSEKRLLQALEAAKDAMWDWDMSSDKVYCSPSLAAMLGLSHIPPETPPNFWLDRLHPDEKATFERNFRERLQTRDTQPYEYSHRMLHTDGSYRLIHFRGRLILDNNQQPEHLTGTASDITQRRQDEEDLRTAAAVYNVTQEGVLVTGADKLIVHCNPAFVRITGYTLDEIVGKSPGLLKSGRHDRTFYSNIWKCVAEHGTWSGEIWNRRKSGEIYPQWQSIRAIRDPHGEITHYVAVFSDISALKRSQRELDYLAHHDPLSNLPNRLLFTERVEHALDRAVSEQLRGAVLLIDLDHFKHINESLDHTTGDLLLRAVGERLSQNLNDRMTLARLGGDEFGVLYENCNNTEQAAVMAQHLLNCLKQPFEINGHELFITASLGIGLYPDDVSDASQILRNADSALFKAKNAGRENYAFYTQELTELARQRVEIASALRHAIDHNELRVFYQPLLCLSTRKMIGVEALVRWQHPVRGLVPPGEFIPVAEEIGLIAAIDDWVLVQSCQQMVAWQESGYTLDFIAVNISSRLFTRGGLDQRVAQVLKETGLNPAHLELEVTESAIMINPNAAQVQLQTLRDLGLRLAIDDFGTGYSSLARLKRLPVHKLKLDQSFVAGLPKDHDDVAIARAVIALGHSMGLNVLAEGVENEDQVDMLIRLGCDHAQGYYFARPQPAEQLSCAPTKPSE</sequence>
<dbReference type="InterPro" id="IPR000014">
    <property type="entry name" value="PAS"/>
</dbReference>
<evidence type="ECO:0000259" key="2">
    <source>
        <dbReference type="PROSITE" id="PS50112"/>
    </source>
</evidence>
<dbReference type="Gene3D" id="3.30.70.270">
    <property type="match status" value="1"/>
</dbReference>
<dbReference type="Pfam" id="PF13426">
    <property type="entry name" value="PAS_9"/>
    <property type="match status" value="1"/>
</dbReference>
<dbReference type="NCBIfam" id="TIGR00254">
    <property type="entry name" value="GGDEF"/>
    <property type="match status" value="1"/>
</dbReference>
<accession>A0ABZ2RF56</accession>
<feature type="domain" description="PAC" evidence="3">
    <location>
        <begin position="278"/>
        <end position="330"/>
    </location>
</feature>
<dbReference type="InterPro" id="IPR013655">
    <property type="entry name" value="PAS_fold_3"/>
</dbReference>
<reference evidence="6 7" key="1">
    <citation type="submission" date="2024-03" db="EMBL/GenBank/DDBJ databases">
        <title>Complete genome of BD2.</title>
        <authorList>
            <person name="Cao G."/>
        </authorList>
    </citation>
    <scope>NUCLEOTIDE SEQUENCE [LARGE SCALE GENOMIC DNA]</scope>
    <source>
        <strain evidence="6 7">BD2</strain>
    </source>
</reference>
<dbReference type="Pfam" id="PF00990">
    <property type="entry name" value="GGDEF"/>
    <property type="match status" value="1"/>
</dbReference>
<dbReference type="Gene3D" id="2.10.70.100">
    <property type="match status" value="1"/>
</dbReference>
<dbReference type="Pfam" id="PF08447">
    <property type="entry name" value="PAS_3"/>
    <property type="match status" value="1"/>
</dbReference>
<dbReference type="PROSITE" id="PS50112">
    <property type="entry name" value="PAS"/>
    <property type="match status" value="2"/>
</dbReference>
<dbReference type="CDD" id="cd00130">
    <property type="entry name" value="PAS"/>
    <property type="match status" value="2"/>
</dbReference>
<dbReference type="Pfam" id="PF00563">
    <property type="entry name" value="EAL"/>
    <property type="match status" value="1"/>
</dbReference>
<dbReference type="InterPro" id="IPR052155">
    <property type="entry name" value="Biofilm_reg_signaling"/>
</dbReference>
<dbReference type="CDD" id="cd01948">
    <property type="entry name" value="EAL"/>
    <property type="match status" value="1"/>
</dbReference>
<dbReference type="PROSITE" id="PS50883">
    <property type="entry name" value="EAL"/>
    <property type="match status" value="1"/>
</dbReference>
<evidence type="ECO:0000259" key="4">
    <source>
        <dbReference type="PROSITE" id="PS50883"/>
    </source>
</evidence>
<name>A0ABZ2RF56_ECTME</name>
<dbReference type="SMART" id="SM00052">
    <property type="entry name" value="EAL"/>
    <property type="match status" value="1"/>
</dbReference>
<keyword evidence="1" id="KW-0472">Membrane</keyword>
<gene>
    <name evidence="6" type="ORF">WG219_20285</name>
</gene>
<evidence type="ECO:0000259" key="3">
    <source>
        <dbReference type="PROSITE" id="PS50113"/>
    </source>
</evidence>
<evidence type="ECO:0000259" key="5">
    <source>
        <dbReference type="PROSITE" id="PS50887"/>
    </source>
</evidence>
<dbReference type="InterPro" id="IPR001610">
    <property type="entry name" value="PAC"/>
</dbReference>
<dbReference type="SMART" id="SM00091">
    <property type="entry name" value="PAS"/>
    <property type="match status" value="2"/>
</dbReference>
<dbReference type="PANTHER" id="PTHR44757:SF2">
    <property type="entry name" value="BIOFILM ARCHITECTURE MAINTENANCE PROTEIN MBAA"/>
    <property type="match status" value="1"/>
</dbReference>
<dbReference type="InterPro" id="IPR043128">
    <property type="entry name" value="Rev_trsase/Diguanyl_cyclase"/>
</dbReference>
<dbReference type="PROSITE" id="PS50887">
    <property type="entry name" value="GGDEF"/>
    <property type="match status" value="1"/>
</dbReference>
<feature type="domain" description="PAS" evidence="2">
    <location>
        <begin position="79"/>
        <end position="151"/>
    </location>
</feature>
<dbReference type="PANTHER" id="PTHR44757">
    <property type="entry name" value="DIGUANYLATE CYCLASE DGCP"/>
    <property type="match status" value="1"/>
</dbReference>
<dbReference type="SMART" id="SM00086">
    <property type="entry name" value="PAC"/>
    <property type="match status" value="2"/>
</dbReference>
<feature type="transmembrane region" description="Helical" evidence="1">
    <location>
        <begin position="45"/>
        <end position="62"/>
    </location>
</feature>
<dbReference type="PROSITE" id="PS50113">
    <property type="entry name" value="PAC"/>
    <property type="match status" value="2"/>
</dbReference>
<dbReference type="Gene3D" id="3.20.20.450">
    <property type="entry name" value="EAL domain"/>
    <property type="match status" value="1"/>
</dbReference>
<keyword evidence="1" id="KW-1133">Transmembrane helix</keyword>
<dbReference type="InterPro" id="IPR000700">
    <property type="entry name" value="PAS-assoc_C"/>
</dbReference>
<dbReference type="InterPro" id="IPR000160">
    <property type="entry name" value="GGDEF_dom"/>
</dbReference>
<dbReference type="CDD" id="cd01949">
    <property type="entry name" value="GGDEF"/>
    <property type="match status" value="1"/>
</dbReference>
<protein>
    <submittedName>
        <fullName evidence="6">EAL domain-containing protein</fullName>
    </submittedName>
</protein>
<feature type="domain" description="PAS" evidence="2">
    <location>
        <begin position="202"/>
        <end position="251"/>
    </location>
</feature>
<dbReference type="SUPFAM" id="SSF141868">
    <property type="entry name" value="EAL domain-like"/>
    <property type="match status" value="1"/>
</dbReference>
<evidence type="ECO:0000256" key="1">
    <source>
        <dbReference type="SAM" id="Phobius"/>
    </source>
</evidence>
<dbReference type="SUPFAM" id="SSF55785">
    <property type="entry name" value="PYP-like sensor domain (PAS domain)"/>
    <property type="match status" value="2"/>
</dbReference>
<dbReference type="SUPFAM" id="SSF55073">
    <property type="entry name" value="Nucleotide cyclase"/>
    <property type="match status" value="1"/>
</dbReference>
<dbReference type="InterPro" id="IPR001633">
    <property type="entry name" value="EAL_dom"/>
</dbReference>
<feature type="domain" description="PAC" evidence="3">
    <location>
        <begin position="156"/>
        <end position="208"/>
    </location>
</feature>
<evidence type="ECO:0000313" key="6">
    <source>
        <dbReference type="EMBL" id="WXL25607.1"/>
    </source>
</evidence>
<dbReference type="EMBL" id="CP148074">
    <property type="protein sequence ID" value="WXL25607.1"/>
    <property type="molecule type" value="Genomic_DNA"/>
</dbReference>
<dbReference type="InterPro" id="IPR029787">
    <property type="entry name" value="Nucleotide_cyclase"/>
</dbReference>
<dbReference type="Gene3D" id="3.30.450.20">
    <property type="entry name" value="PAS domain"/>
    <property type="match status" value="2"/>
</dbReference>
<dbReference type="Proteomes" id="UP001476583">
    <property type="component" value="Chromosome"/>
</dbReference>
<feature type="domain" description="GGDEF" evidence="5">
    <location>
        <begin position="362"/>
        <end position="495"/>
    </location>
</feature>
<dbReference type="InterPro" id="IPR035965">
    <property type="entry name" value="PAS-like_dom_sf"/>
</dbReference>
<organism evidence="6 7">
    <name type="scientific">Ectopseudomonas mendocina</name>
    <name type="common">Pseudomonas mendocina</name>
    <dbReference type="NCBI Taxonomy" id="300"/>
    <lineage>
        <taxon>Bacteria</taxon>
        <taxon>Pseudomonadati</taxon>
        <taxon>Pseudomonadota</taxon>
        <taxon>Gammaproteobacteria</taxon>
        <taxon>Pseudomonadales</taxon>
        <taxon>Pseudomonadaceae</taxon>
        <taxon>Ectopseudomonas</taxon>
    </lineage>
</organism>
<keyword evidence="7" id="KW-1185">Reference proteome</keyword>
<dbReference type="InterPro" id="IPR035919">
    <property type="entry name" value="EAL_sf"/>
</dbReference>
<proteinExistence type="predicted"/>
<keyword evidence="1" id="KW-0812">Transmembrane</keyword>
<dbReference type="NCBIfam" id="TIGR00229">
    <property type="entry name" value="sensory_box"/>
    <property type="match status" value="2"/>
</dbReference>
<feature type="domain" description="EAL" evidence="4">
    <location>
        <begin position="504"/>
        <end position="758"/>
    </location>
</feature>
<evidence type="ECO:0000313" key="7">
    <source>
        <dbReference type="Proteomes" id="UP001476583"/>
    </source>
</evidence>